<dbReference type="Gene3D" id="3.90.1150.10">
    <property type="entry name" value="Aspartate Aminotransferase, domain 1"/>
    <property type="match status" value="1"/>
</dbReference>
<keyword evidence="5" id="KW-0663">Pyridoxal phosphate</keyword>
<dbReference type="GO" id="GO:0008483">
    <property type="term" value="F:transaminase activity"/>
    <property type="evidence" value="ECO:0007669"/>
    <property type="project" value="UniProtKB-KW"/>
</dbReference>
<dbReference type="PANTHER" id="PTHR46383:SF1">
    <property type="entry name" value="ASPARTATE AMINOTRANSFERASE"/>
    <property type="match status" value="1"/>
</dbReference>
<name>B1C063_9FIRM</name>
<dbReference type="eggNOG" id="COG0436">
    <property type="taxonomic scope" value="Bacteria"/>
</dbReference>
<comment type="cofactor">
    <cofactor evidence="1 6">
        <name>pyridoxal 5'-phosphate</name>
        <dbReference type="ChEBI" id="CHEBI:597326"/>
    </cofactor>
</comment>
<proteinExistence type="inferred from homology"/>
<keyword evidence="9" id="KW-1185">Reference proteome</keyword>
<feature type="domain" description="Aminotransferase class I/classII large" evidence="7">
    <location>
        <begin position="56"/>
        <end position="380"/>
    </location>
</feature>
<dbReference type="PROSITE" id="PS00105">
    <property type="entry name" value="AA_TRANSFER_CLASS_1"/>
    <property type="match status" value="1"/>
</dbReference>
<dbReference type="STRING" id="428126.CLOSPI_00590"/>
<dbReference type="PANTHER" id="PTHR46383">
    <property type="entry name" value="ASPARTATE AMINOTRANSFERASE"/>
    <property type="match status" value="1"/>
</dbReference>
<dbReference type="GO" id="GO:0006520">
    <property type="term" value="P:amino acid metabolic process"/>
    <property type="evidence" value="ECO:0007669"/>
    <property type="project" value="InterPro"/>
</dbReference>
<dbReference type="HOGENOM" id="CLU_017584_4_3_9"/>
<dbReference type="EMBL" id="ABIK02000005">
    <property type="protein sequence ID" value="EDS75553.1"/>
    <property type="molecule type" value="Genomic_DNA"/>
</dbReference>
<dbReference type="InterPro" id="IPR015422">
    <property type="entry name" value="PyrdxlP-dep_Trfase_small"/>
</dbReference>
<evidence type="ECO:0000256" key="2">
    <source>
        <dbReference type="ARBA" id="ARBA00007441"/>
    </source>
</evidence>
<evidence type="ECO:0000256" key="4">
    <source>
        <dbReference type="ARBA" id="ARBA00022679"/>
    </source>
</evidence>
<dbReference type="AlphaFoldDB" id="B1C063"/>
<dbReference type="PRINTS" id="PR00753">
    <property type="entry name" value="ACCSYNTHASE"/>
</dbReference>
<dbReference type="Proteomes" id="UP000004910">
    <property type="component" value="Unassembled WGS sequence"/>
</dbReference>
<protein>
    <recommendedName>
        <fullName evidence="6">Aminotransferase</fullName>
        <ecNumber evidence="6">2.6.1.-</ecNumber>
    </recommendedName>
</protein>
<dbReference type="SUPFAM" id="SSF53383">
    <property type="entry name" value="PLP-dependent transferases"/>
    <property type="match status" value="1"/>
</dbReference>
<evidence type="ECO:0000256" key="5">
    <source>
        <dbReference type="ARBA" id="ARBA00022898"/>
    </source>
</evidence>
<dbReference type="InterPro" id="IPR015424">
    <property type="entry name" value="PyrdxlP-dep_Trfase"/>
</dbReference>
<evidence type="ECO:0000313" key="9">
    <source>
        <dbReference type="Proteomes" id="UP000004910"/>
    </source>
</evidence>
<dbReference type="InterPro" id="IPR004839">
    <property type="entry name" value="Aminotransferase_I/II_large"/>
</dbReference>
<sequence length="408" mass="46288">MDKYMKNRMKKEFINFEGGLFSQVEKADVGDSYTMMQESGFSLMGWADPFMPDFSIPSHVLEKTIETISTPISSHYTAPTGNMELREIICRRINDRYKMNLDFRRNIIITPGSDSALFFAMFPFLEKDDEVIIPCPSYPNNMQNIKMMQATPIILQLDSKKNYQIDLDDLENLITDKTKMIILTHPNNPTTTVFNRKSLEAIKTIVLKYNLVLVCDQAFEDFTYENEFIAPMAMDEMFEHTITVCSISKGMGLSGYRVGYIIADDKIMDILYGCAVSVIGATNTVSQVAAIEAFKHPEFMKEFEEAYDFRRHKAYEIINAVPGVKMKLPESGFLGWIDVSKLGDSSSICKRLKEDAKVVVNDGINYGPGGEGHLRIVLGVYRDNQIVVDALNRIAKVLKQIGLEKEIK</sequence>
<accession>B1C063</accession>
<dbReference type="GO" id="GO:0030170">
    <property type="term" value="F:pyridoxal phosphate binding"/>
    <property type="evidence" value="ECO:0007669"/>
    <property type="project" value="InterPro"/>
</dbReference>
<evidence type="ECO:0000256" key="3">
    <source>
        <dbReference type="ARBA" id="ARBA00022576"/>
    </source>
</evidence>
<keyword evidence="4 6" id="KW-0808">Transferase</keyword>
<evidence type="ECO:0000256" key="6">
    <source>
        <dbReference type="RuleBase" id="RU000481"/>
    </source>
</evidence>
<dbReference type="EC" id="2.6.1.-" evidence="6"/>
<keyword evidence="3 6" id="KW-0032">Aminotransferase</keyword>
<evidence type="ECO:0000256" key="1">
    <source>
        <dbReference type="ARBA" id="ARBA00001933"/>
    </source>
</evidence>
<reference evidence="8" key="1">
    <citation type="submission" date="2008-02" db="EMBL/GenBank/DDBJ databases">
        <authorList>
            <person name="Fulton L."/>
            <person name="Clifton S."/>
            <person name="Fulton B."/>
            <person name="Xu J."/>
            <person name="Minx P."/>
            <person name="Pepin K.H."/>
            <person name="Johnson M."/>
            <person name="Thiruvilangam P."/>
            <person name="Bhonagiri V."/>
            <person name="Nash W.E."/>
            <person name="Mardis E.R."/>
            <person name="Wilson R.K."/>
        </authorList>
    </citation>
    <scope>NUCLEOTIDE SEQUENCE [LARGE SCALE GENOMIC DNA]</scope>
    <source>
        <strain evidence="8">DSM 1552</strain>
    </source>
</reference>
<dbReference type="InterPro" id="IPR050596">
    <property type="entry name" value="AspAT/PAT-like"/>
</dbReference>
<gene>
    <name evidence="8" type="ORF">CLOSPI_00590</name>
</gene>
<dbReference type="Pfam" id="PF00155">
    <property type="entry name" value="Aminotran_1_2"/>
    <property type="match status" value="1"/>
</dbReference>
<comment type="similarity">
    <text evidence="2 6">Belongs to the class-I pyridoxal-phosphate-dependent aminotransferase family.</text>
</comment>
<evidence type="ECO:0000313" key="8">
    <source>
        <dbReference type="EMBL" id="EDS75553.1"/>
    </source>
</evidence>
<organism evidence="8 9">
    <name type="scientific">Thomasclavelia spiroformis DSM 1552</name>
    <dbReference type="NCBI Taxonomy" id="428126"/>
    <lineage>
        <taxon>Bacteria</taxon>
        <taxon>Bacillati</taxon>
        <taxon>Bacillota</taxon>
        <taxon>Erysipelotrichia</taxon>
        <taxon>Erysipelotrichales</taxon>
        <taxon>Coprobacillaceae</taxon>
        <taxon>Thomasclavelia</taxon>
    </lineage>
</organism>
<evidence type="ECO:0000259" key="7">
    <source>
        <dbReference type="Pfam" id="PF00155"/>
    </source>
</evidence>
<dbReference type="InterPro" id="IPR015421">
    <property type="entry name" value="PyrdxlP-dep_Trfase_major"/>
</dbReference>
<dbReference type="InterPro" id="IPR004838">
    <property type="entry name" value="NHTrfase_class1_PyrdxlP-BS"/>
</dbReference>
<dbReference type="Gene3D" id="3.40.640.10">
    <property type="entry name" value="Type I PLP-dependent aspartate aminotransferase-like (Major domain)"/>
    <property type="match status" value="1"/>
</dbReference>
<comment type="caution">
    <text evidence="8">The sequence shown here is derived from an EMBL/GenBank/DDBJ whole genome shotgun (WGS) entry which is preliminary data.</text>
</comment>
<dbReference type="CDD" id="cd00609">
    <property type="entry name" value="AAT_like"/>
    <property type="match status" value="1"/>
</dbReference>
<reference evidence="8" key="2">
    <citation type="submission" date="2014-06" db="EMBL/GenBank/DDBJ databases">
        <title>Draft genome sequence of Clostridium spiroforme (DSM 1552).</title>
        <authorList>
            <person name="Sudarsanam P."/>
            <person name="Ley R."/>
            <person name="Guruge J."/>
            <person name="Turnbaugh P.J."/>
            <person name="Mahowald M."/>
            <person name="Liep D."/>
            <person name="Gordon J."/>
        </authorList>
    </citation>
    <scope>NUCLEOTIDE SEQUENCE</scope>
    <source>
        <strain evidence="8">DSM 1552</strain>
    </source>
</reference>